<evidence type="ECO:0000256" key="3">
    <source>
        <dbReference type="ARBA" id="ARBA00023163"/>
    </source>
</evidence>
<accession>A0A9D1MCW7</accession>
<dbReference type="Gene3D" id="1.10.10.10">
    <property type="entry name" value="Winged helix-like DNA-binding domain superfamily/Winged helix DNA-binding domain"/>
    <property type="match status" value="1"/>
</dbReference>
<keyword evidence="1" id="KW-0805">Transcription regulation</keyword>
<sequence length="144" mass="16697">MADKKETVDRIRRFNRFYMACIRVMDRTYLDSEYSVTESRILYELYENGGCSAKYIAGKLNIDKSYLSRILKKFIEKGLIKRAVSKEDSRSFSIRLTDKGKKLIYELNERSDKQIGELLAELTNGECGEICSAMDIITSHLSRK</sequence>
<protein>
    <submittedName>
        <fullName evidence="5">MarR family transcriptional regulator</fullName>
    </submittedName>
</protein>
<gene>
    <name evidence="5" type="ORF">IAA61_08640</name>
</gene>
<dbReference type="InterPro" id="IPR000835">
    <property type="entry name" value="HTH_MarR-typ"/>
</dbReference>
<dbReference type="InterPro" id="IPR036390">
    <property type="entry name" value="WH_DNA-bd_sf"/>
</dbReference>
<dbReference type="GO" id="GO:0003677">
    <property type="term" value="F:DNA binding"/>
    <property type="evidence" value="ECO:0007669"/>
    <property type="project" value="UniProtKB-KW"/>
</dbReference>
<dbReference type="SUPFAM" id="SSF46785">
    <property type="entry name" value="Winged helix' DNA-binding domain"/>
    <property type="match status" value="1"/>
</dbReference>
<dbReference type="InterPro" id="IPR036388">
    <property type="entry name" value="WH-like_DNA-bd_sf"/>
</dbReference>
<proteinExistence type="predicted"/>
<evidence type="ECO:0000313" key="5">
    <source>
        <dbReference type="EMBL" id="HIU57855.1"/>
    </source>
</evidence>
<reference evidence="5" key="1">
    <citation type="submission" date="2020-10" db="EMBL/GenBank/DDBJ databases">
        <authorList>
            <person name="Gilroy R."/>
        </authorList>
    </citation>
    <scope>NUCLEOTIDE SEQUENCE</scope>
    <source>
        <strain evidence="5">USAMLcec3-3695</strain>
    </source>
</reference>
<dbReference type="PANTHER" id="PTHR42756:SF1">
    <property type="entry name" value="TRANSCRIPTIONAL REPRESSOR OF EMRAB OPERON"/>
    <property type="match status" value="1"/>
</dbReference>
<dbReference type="PANTHER" id="PTHR42756">
    <property type="entry name" value="TRANSCRIPTIONAL REGULATOR, MARR"/>
    <property type="match status" value="1"/>
</dbReference>
<comment type="caution">
    <text evidence="5">The sequence shown here is derived from an EMBL/GenBank/DDBJ whole genome shotgun (WGS) entry which is preliminary data.</text>
</comment>
<keyword evidence="2" id="KW-0238">DNA-binding</keyword>
<dbReference type="AlphaFoldDB" id="A0A9D1MCW7"/>
<keyword evidence="3" id="KW-0804">Transcription</keyword>
<dbReference type="PROSITE" id="PS50995">
    <property type="entry name" value="HTH_MARR_2"/>
    <property type="match status" value="1"/>
</dbReference>
<feature type="domain" description="HTH marR-type" evidence="4">
    <location>
        <begin position="4"/>
        <end position="142"/>
    </location>
</feature>
<dbReference type="GO" id="GO:0003700">
    <property type="term" value="F:DNA-binding transcription factor activity"/>
    <property type="evidence" value="ECO:0007669"/>
    <property type="project" value="InterPro"/>
</dbReference>
<name>A0A9D1MCW7_9FIRM</name>
<reference evidence="5" key="2">
    <citation type="journal article" date="2021" name="PeerJ">
        <title>Extensive microbial diversity within the chicken gut microbiome revealed by metagenomics and culture.</title>
        <authorList>
            <person name="Gilroy R."/>
            <person name="Ravi A."/>
            <person name="Getino M."/>
            <person name="Pursley I."/>
            <person name="Horton D.L."/>
            <person name="Alikhan N.F."/>
            <person name="Baker D."/>
            <person name="Gharbi K."/>
            <person name="Hall N."/>
            <person name="Watson M."/>
            <person name="Adriaenssens E.M."/>
            <person name="Foster-Nyarko E."/>
            <person name="Jarju S."/>
            <person name="Secka A."/>
            <person name="Antonio M."/>
            <person name="Oren A."/>
            <person name="Chaudhuri R.R."/>
            <person name="La Ragione R."/>
            <person name="Hildebrand F."/>
            <person name="Pallen M.J."/>
        </authorList>
    </citation>
    <scope>NUCLEOTIDE SEQUENCE</scope>
    <source>
        <strain evidence="5">USAMLcec3-3695</strain>
    </source>
</reference>
<dbReference type="Proteomes" id="UP000824109">
    <property type="component" value="Unassembled WGS sequence"/>
</dbReference>
<evidence type="ECO:0000313" key="6">
    <source>
        <dbReference type="Proteomes" id="UP000824109"/>
    </source>
</evidence>
<evidence type="ECO:0000256" key="1">
    <source>
        <dbReference type="ARBA" id="ARBA00023015"/>
    </source>
</evidence>
<dbReference type="SMART" id="SM00347">
    <property type="entry name" value="HTH_MARR"/>
    <property type="match status" value="1"/>
</dbReference>
<organism evidence="5 6">
    <name type="scientific">Candidatus Ornithomonoglobus merdipullorum</name>
    <dbReference type="NCBI Taxonomy" id="2840895"/>
    <lineage>
        <taxon>Bacteria</taxon>
        <taxon>Bacillati</taxon>
        <taxon>Bacillota</taxon>
        <taxon>Clostridia</taxon>
        <taxon>Candidatus Ornithomonoglobus</taxon>
    </lineage>
</organism>
<dbReference type="EMBL" id="DVNB01000087">
    <property type="protein sequence ID" value="HIU57855.1"/>
    <property type="molecule type" value="Genomic_DNA"/>
</dbReference>
<dbReference type="PRINTS" id="PR00598">
    <property type="entry name" value="HTHMARR"/>
</dbReference>
<evidence type="ECO:0000256" key="2">
    <source>
        <dbReference type="ARBA" id="ARBA00023125"/>
    </source>
</evidence>
<dbReference type="Pfam" id="PF01047">
    <property type="entry name" value="MarR"/>
    <property type="match status" value="1"/>
</dbReference>
<evidence type="ECO:0000259" key="4">
    <source>
        <dbReference type="PROSITE" id="PS50995"/>
    </source>
</evidence>